<feature type="repeat" description="ANK" evidence="6">
    <location>
        <begin position="337"/>
        <end position="369"/>
    </location>
</feature>
<dbReference type="Pfam" id="PF00023">
    <property type="entry name" value="Ank"/>
    <property type="match status" value="2"/>
</dbReference>
<keyword evidence="5 6" id="KW-0040">ANK repeat</keyword>
<dbReference type="InterPro" id="IPR000433">
    <property type="entry name" value="Znf_ZZ"/>
</dbReference>
<dbReference type="PANTHER" id="PTHR24173:SF74">
    <property type="entry name" value="ANKYRIN REPEAT DOMAIN-CONTAINING PROTEIN 16"/>
    <property type="match status" value="1"/>
</dbReference>
<feature type="chain" id="PRO_5030884157" description="ZZ-type domain-containing protein" evidence="7">
    <location>
        <begin position="18"/>
        <end position="392"/>
    </location>
</feature>
<sequence>MPCHFLGDCVCLSGLACLQMLVKRSWEGRRRDRPHRHDQLASTCASYTHHDQARTLPTYDPWQAYCDGITTTTTTQEVRSTATQCPKGHPLHKNISACGRFNCDLCGEWDLPTGIRLHSCRPCNWDVCEKCFVAAPTVMKLDSAQVLGPLSENLLPGLSVRLGDEFRYQMQVCSSWRALLDVEVHWEQVCAVQWPRVVPPFGESWRHFALRGGGYERGQKLSNILKELSNVATLCPRGHMLRRYRAELDVFSCDTCGADSLPIGTRLRCCRRCDWDMCERCFLASETLPVALAVGAQNYINDDGWSALHLASRLGFVLVAERLLESRADVNQSDVVNGFTPLMIGSTHDNLEVCQLLVAKGAIRESRNSYGRTALDCARTAANVELMALLSA</sequence>
<proteinExistence type="predicted"/>
<dbReference type="PANTHER" id="PTHR24173">
    <property type="entry name" value="ANKYRIN REPEAT CONTAINING"/>
    <property type="match status" value="1"/>
</dbReference>
<feature type="signal peptide" evidence="7">
    <location>
        <begin position="1"/>
        <end position="17"/>
    </location>
</feature>
<dbReference type="SMART" id="SM00248">
    <property type="entry name" value="ANK"/>
    <property type="match status" value="2"/>
</dbReference>
<keyword evidence="1" id="KW-0479">Metal-binding</keyword>
<organism evidence="9">
    <name type="scientific">Noctiluca scintillans</name>
    <name type="common">Sea sparkle</name>
    <name type="synonym">Red tide dinoflagellate</name>
    <dbReference type="NCBI Taxonomy" id="2966"/>
    <lineage>
        <taxon>Eukaryota</taxon>
        <taxon>Sar</taxon>
        <taxon>Alveolata</taxon>
        <taxon>Dinophyceae</taxon>
        <taxon>Noctilucales</taxon>
        <taxon>Noctilucaceae</taxon>
        <taxon>Noctiluca</taxon>
    </lineage>
</organism>
<evidence type="ECO:0000313" key="9">
    <source>
        <dbReference type="EMBL" id="CAD8841077.1"/>
    </source>
</evidence>
<dbReference type="GO" id="GO:0008270">
    <property type="term" value="F:zinc ion binding"/>
    <property type="evidence" value="ECO:0007669"/>
    <property type="project" value="UniProtKB-KW"/>
</dbReference>
<evidence type="ECO:0000256" key="2">
    <source>
        <dbReference type="ARBA" id="ARBA00022737"/>
    </source>
</evidence>
<gene>
    <name evidence="9" type="ORF">NSCI0253_LOCUS15425</name>
</gene>
<evidence type="ECO:0000256" key="7">
    <source>
        <dbReference type="SAM" id="SignalP"/>
    </source>
</evidence>
<keyword evidence="7" id="KW-0732">Signal</keyword>
<dbReference type="AlphaFoldDB" id="A0A7S1A316"/>
<keyword evidence="2" id="KW-0677">Repeat</keyword>
<keyword evidence="4" id="KW-0862">Zinc</keyword>
<feature type="repeat" description="ANK" evidence="6">
    <location>
        <begin position="303"/>
        <end position="335"/>
    </location>
</feature>
<evidence type="ECO:0000259" key="8">
    <source>
        <dbReference type="Pfam" id="PF00569"/>
    </source>
</evidence>
<dbReference type="InterPro" id="IPR002110">
    <property type="entry name" value="Ankyrin_rpt"/>
</dbReference>
<evidence type="ECO:0000256" key="3">
    <source>
        <dbReference type="ARBA" id="ARBA00022771"/>
    </source>
</evidence>
<evidence type="ECO:0000256" key="5">
    <source>
        <dbReference type="ARBA" id="ARBA00023043"/>
    </source>
</evidence>
<dbReference type="SUPFAM" id="SSF48403">
    <property type="entry name" value="Ankyrin repeat"/>
    <property type="match status" value="1"/>
</dbReference>
<dbReference type="InterPro" id="IPR036770">
    <property type="entry name" value="Ankyrin_rpt-contain_sf"/>
</dbReference>
<protein>
    <recommendedName>
        <fullName evidence="8">ZZ-type domain-containing protein</fullName>
    </recommendedName>
</protein>
<keyword evidence="3" id="KW-0863">Zinc-finger</keyword>
<evidence type="ECO:0000256" key="1">
    <source>
        <dbReference type="ARBA" id="ARBA00022723"/>
    </source>
</evidence>
<feature type="domain" description="ZZ-type" evidence="8">
    <location>
        <begin position="249"/>
        <end position="284"/>
    </location>
</feature>
<accession>A0A7S1A316</accession>
<name>A0A7S1A316_NOCSC</name>
<reference evidence="9" key="1">
    <citation type="submission" date="2021-01" db="EMBL/GenBank/DDBJ databases">
        <authorList>
            <person name="Corre E."/>
            <person name="Pelletier E."/>
            <person name="Niang G."/>
            <person name="Scheremetjew M."/>
            <person name="Finn R."/>
            <person name="Kale V."/>
            <person name="Holt S."/>
            <person name="Cochrane G."/>
            <person name="Meng A."/>
            <person name="Brown T."/>
            <person name="Cohen L."/>
        </authorList>
    </citation>
    <scope>NUCLEOTIDE SEQUENCE</scope>
</reference>
<dbReference type="Gene3D" id="1.25.40.20">
    <property type="entry name" value="Ankyrin repeat-containing domain"/>
    <property type="match status" value="1"/>
</dbReference>
<evidence type="ECO:0000256" key="4">
    <source>
        <dbReference type="ARBA" id="ARBA00022833"/>
    </source>
</evidence>
<dbReference type="EMBL" id="HBFQ01021997">
    <property type="protein sequence ID" value="CAD8841077.1"/>
    <property type="molecule type" value="Transcribed_RNA"/>
</dbReference>
<evidence type="ECO:0000256" key="6">
    <source>
        <dbReference type="PROSITE-ProRule" id="PRU00023"/>
    </source>
</evidence>
<dbReference type="Pfam" id="PF00569">
    <property type="entry name" value="ZZ"/>
    <property type="match status" value="1"/>
</dbReference>
<dbReference type="PROSITE" id="PS50088">
    <property type="entry name" value="ANK_REPEAT"/>
    <property type="match status" value="2"/>
</dbReference>
<dbReference type="PROSITE" id="PS50297">
    <property type="entry name" value="ANK_REP_REGION"/>
    <property type="match status" value="2"/>
</dbReference>